<evidence type="ECO:0000313" key="4">
    <source>
        <dbReference type="Proteomes" id="UP001259832"/>
    </source>
</evidence>
<proteinExistence type="predicted"/>
<feature type="compositionally biased region" description="Polar residues" evidence="2">
    <location>
        <begin position="317"/>
        <end position="326"/>
    </location>
</feature>
<evidence type="ECO:0000256" key="2">
    <source>
        <dbReference type="SAM" id="MobiDB-lite"/>
    </source>
</evidence>
<dbReference type="AlphaFoldDB" id="A0AAD9G1W0"/>
<evidence type="ECO:0000256" key="1">
    <source>
        <dbReference type="SAM" id="Coils"/>
    </source>
</evidence>
<name>A0AAD9G1W0_9STRA</name>
<sequence length="506" mass="56202">MPAASIISEIDGVAASYEAIEKPSMASGAASARDEAVAEDDTSSCCIGCFKLMPLPPESPPESSESPSDLINDNNTAEPELLCASCIHRLAGKSSKSPAVQSNGGGCAVLSPLPKLSLLVRAEAKCQDQLEQLRSQQEILNQQRESLEATKRAKEEAVAAERELARQRRKHFLMIQERRRREEELKLQVFQGEELTSRSEQGNSTDRPKKHKPRPPRTGMLQRRKFEIATEMEPSDVSLPQVSVEIPLSNTTASNDSVNTAEAQTMSLSERRRQMMVCYSQDLSPLIDGRKPRRIPFPKPVAAIVPSAMIRRRHTSDNNGLATVSSNHRDKSSRKQGTRNAPKITKLHPLDEQKRFIKSGPLQHFESNQFEDFHDRGSNGALQRLRRLSDHSVALTAEIKHVSWAYDLTKDVLQENDSMEDAGSLNFSAPVYPTQTDQVDTGPQFTMFPLQHQLPNPTFPVSKPEPLPVVTTNVPRWEYSAERLSSLLEKYKVSVSAVATSTSFGQ</sequence>
<organism evidence="3 4">
    <name type="scientific">Phytophthora citrophthora</name>
    <dbReference type="NCBI Taxonomy" id="4793"/>
    <lineage>
        <taxon>Eukaryota</taxon>
        <taxon>Sar</taxon>
        <taxon>Stramenopiles</taxon>
        <taxon>Oomycota</taxon>
        <taxon>Peronosporomycetes</taxon>
        <taxon>Peronosporales</taxon>
        <taxon>Peronosporaceae</taxon>
        <taxon>Phytophthora</taxon>
    </lineage>
</organism>
<feature type="region of interest" description="Disordered" evidence="2">
    <location>
        <begin position="311"/>
        <end position="342"/>
    </location>
</feature>
<keyword evidence="1" id="KW-0175">Coiled coil</keyword>
<gene>
    <name evidence="3" type="ORF">P3T76_014307</name>
</gene>
<protein>
    <submittedName>
        <fullName evidence="3">Uncharacterized protein</fullName>
    </submittedName>
</protein>
<feature type="coiled-coil region" evidence="1">
    <location>
        <begin position="119"/>
        <end position="170"/>
    </location>
</feature>
<dbReference type="Proteomes" id="UP001259832">
    <property type="component" value="Unassembled WGS sequence"/>
</dbReference>
<comment type="caution">
    <text evidence="3">The sequence shown here is derived from an EMBL/GenBank/DDBJ whole genome shotgun (WGS) entry which is preliminary data.</text>
</comment>
<accession>A0AAD9G1W0</accession>
<keyword evidence="4" id="KW-1185">Reference proteome</keyword>
<feature type="region of interest" description="Disordered" evidence="2">
    <location>
        <begin position="190"/>
        <end position="222"/>
    </location>
</feature>
<dbReference type="EMBL" id="JASMQC010000041">
    <property type="protein sequence ID" value="KAK1930073.1"/>
    <property type="molecule type" value="Genomic_DNA"/>
</dbReference>
<evidence type="ECO:0000313" key="3">
    <source>
        <dbReference type="EMBL" id="KAK1930073.1"/>
    </source>
</evidence>
<reference evidence="3" key="1">
    <citation type="submission" date="2023-08" db="EMBL/GenBank/DDBJ databases">
        <title>Reference Genome Resource for the Citrus Pathogen Phytophthora citrophthora.</title>
        <authorList>
            <person name="Moller H."/>
            <person name="Coetzee B."/>
            <person name="Rose L.J."/>
            <person name="Van Niekerk J.M."/>
        </authorList>
    </citation>
    <scope>NUCLEOTIDE SEQUENCE</scope>
    <source>
        <strain evidence="3">STE-U-9442</strain>
    </source>
</reference>